<evidence type="ECO:0000256" key="6">
    <source>
        <dbReference type="SAM" id="Phobius"/>
    </source>
</evidence>
<protein>
    <submittedName>
        <fullName evidence="7">CbiQ family ECF transporter T component</fullName>
    </submittedName>
</protein>
<dbReference type="AlphaFoldDB" id="A0AAU7WA12"/>
<comment type="subcellular location">
    <subcellularLocation>
        <location evidence="1">Membrane</location>
        <topology evidence="1">Multi-pass membrane protein</topology>
    </subcellularLocation>
</comment>
<dbReference type="GO" id="GO:0005886">
    <property type="term" value="C:plasma membrane"/>
    <property type="evidence" value="ECO:0007669"/>
    <property type="project" value="UniProtKB-ARBA"/>
</dbReference>
<evidence type="ECO:0000256" key="4">
    <source>
        <dbReference type="ARBA" id="ARBA00022989"/>
    </source>
</evidence>
<sequence>MIGLVAPGRSPLHRAAAGWKLAGLAVAVLVVALLPGWPWLLGAAGVTVLLFAVGGIPPRLAAAQVLPVLWLVLVAGVINWLIQGWEPALTMALRVLVCVALAALLTLTTQVSEILDAVQRGLRPFGSRVDADRVGLVLAMTIRAVPLMHEIVRAVLEARKARGAESSLRAVAVPVVVRALQTADAMGEALAARGVDD</sequence>
<dbReference type="EMBL" id="CP158374">
    <property type="protein sequence ID" value="XBX83578.1"/>
    <property type="molecule type" value="Genomic_DNA"/>
</dbReference>
<feature type="transmembrane region" description="Helical" evidence="6">
    <location>
        <begin position="63"/>
        <end position="82"/>
    </location>
</feature>
<reference evidence="7" key="1">
    <citation type="submission" date="2024-05" db="EMBL/GenBank/DDBJ databases">
        <authorList>
            <person name="Yu L."/>
        </authorList>
    </citation>
    <scope>NUCLEOTIDE SEQUENCE</scope>
    <source>
        <strain evidence="7">G08B096</strain>
    </source>
</reference>
<dbReference type="InterPro" id="IPR051611">
    <property type="entry name" value="ECF_transporter_component"/>
</dbReference>
<feature type="transmembrane region" description="Helical" evidence="6">
    <location>
        <begin position="12"/>
        <end position="33"/>
    </location>
</feature>
<keyword evidence="5 6" id="KW-0472">Membrane</keyword>
<accession>A0AAU7WA12</accession>
<proteinExistence type="predicted"/>
<keyword evidence="4 6" id="KW-1133">Transmembrane helix</keyword>
<dbReference type="PANTHER" id="PTHR34857:SF2">
    <property type="entry name" value="SLL0384 PROTEIN"/>
    <property type="match status" value="1"/>
</dbReference>
<dbReference type="InterPro" id="IPR003339">
    <property type="entry name" value="ABC/ECF_trnsptr_transmembrane"/>
</dbReference>
<organism evidence="7">
    <name type="scientific">Agromyces sp. G08B096</name>
    <dbReference type="NCBI Taxonomy" id="3156399"/>
    <lineage>
        <taxon>Bacteria</taxon>
        <taxon>Bacillati</taxon>
        <taxon>Actinomycetota</taxon>
        <taxon>Actinomycetes</taxon>
        <taxon>Micrococcales</taxon>
        <taxon>Microbacteriaceae</taxon>
        <taxon>Agromyces</taxon>
    </lineage>
</organism>
<gene>
    <name evidence="7" type="ORF">ABIQ69_06630</name>
</gene>
<evidence type="ECO:0000313" key="7">
    <source>
        <dbReference type="EMBL" id="XBX83578.1"/>
    </source>
</evidence>
<evidence type="ECO:0000256" key="5">
    <source>
        <dbReference type="ARBA" id="ARBA00023136"/>
    </source>
</evidence>
<evidence type="ECO:0000256" key="3">
    <source>
        <dbReference type="ARBA" id="ARBA00022692"/>
    </source>
</evidence>
<keyword evidence="2" id="KW-1003">Cell membrane</keyword>
<dbReference type="Pfam" id="PF02361">
    <property type="entry name" value="CbiQ"/>
    <property type="match status" value="1"/>
</dbReference>
<dbReference type="RefSeq" id="WP_350349580.1">
    <property type="nucleotide sequence ID" value="NZ_CP158374.1"/>
</dbReference>
<evidence type="ECO:0000256" key="2">
    <source>
        <dbReference type="ARBA" id="ARBA00022475"/>
    </source>
</evidence>
<name>A0AAU7WA12_9MICO</name>
<feature type="transmembrane region" description="Helical" evidence="6">
    <location>
        <begin position="39"/>
        <end position="56"/>
    </location>
</feature>
<feature type="transmembrane region" description="Helical" evidence="6">
    <location>
        <begin position="88"/>
        <end position="107"/>
    </location>
</feature>
<keyword evidence="3 6" id="KW-0812">Transmembrane</keyword>
<dbReference type="PANTHER" id="PTHR34857">
    <property type="entry name" value="SLL0384 PROTEIN"/>
    <property type="match status" value="1"/>
</dbReference>
<evidence type="ECO:0000256" key="1">
    <source>
        <dbReference type="ARBA" id="ARBA00004141"/>
    </source>
</evidence>